<proteinExistence type="predicted"/>
<accession>A0A6J5SIG5</accession>
<sequence>MQDFQNMPYFTLKQECVKAGLNGKGTKKELLSRLAGVVPVVVAQEPVQAEDVVLPVVAAPVVSPIIIPTQNDLERFMPNATHAAVIDVSKYAAWLTDERLGVLSEKIAPIAAGKGTFKYSINHKGSAYQIEFFGGASGDESTTLIDTDAQIVRRAQHYFNARMAKGGNGQSSRV</sequence>
<dbReference type="SUPFAM" id="SSF68906">
    <property type="entry name" value="SAP domain"/>
    <property type="match status" value="1"/>
</dbReference>
<reference evidence="2" key="1">
    <citation type="submission" date="2020-05" db="EMBL/GenBank/DDBJ databases">
        <authorList>
            <person name="Chiriac C."/>
            <person name="Salcher M."/>
            <person name="Ghai R."/>
            <person name="Kavagutti S V."/>
        </authorList>
    </citation>
    <scope>NUCLEOTIDE SEQUENCE</scope>
</reference>
<dbReference type="PROSITE" id="PS50800">
    <property type="entry name" value="SAP"/>
    <property type="match status" value="1"/>
</dbReference>
<dbReference type="EMBL" id="LR797414">
    <property type="protein sequence ID" value="CAB4214399.1"/>
    <property type="molecule type" value="Genomic_DNA"/>
</dbReference>
<evidence type="ECO:0000259" key="1">
    <source>
        <dbReference type="PROSITE" id="PS50800"/>
    </source>
</evidence>
<feature type="domain" description="SAP" evidence="1">
    <location>
        <begin position="4"/>
        <end position="38"/>
    </location>
</feature>
<organism evidence="2">
    <name type="scientific">uncultured Caudovirales phage</name>
    <dbReference type="NCBI Taxonomy" id="2100421"/>
    <lineage>
        <taxon>Viruses</taxon>
        <taxon>Duplodnaviria</taxon>
        <taxon>Heunggongvirae</taxon>
        <taxon>Uroviricota</taxon>
        <taxon>Caudoviricetes</taxon>
        <taxon>Peduoviridae</taxon>
        <taxon>Maltschvirus</taxon>
        <taxon>Maltschvirus maltsch</taxon>
    </lineage>
</organism>
<evidence type="ECO:0000313" key="2">
    <source>
        <dbReference type="EMBL" id="CAB4214399.1"/>
    </source>
</evidence>
<dbReference type="InterPro" id="IPR036361">
    <property type="entry name" value="SAP_dom_sf"/>
</dbReference>
<dbReference type="InterPro" id="IPR003034">
    <property type="entry name" value="SAP_dom"/>
</dbReference>
<gene>
    <name evidence="2" type="ORF">UFOVP1454_39</name>
</gene>
<protein>
    <recommendedName>
        <fullName evidence="1">SAP domain-containing protein</fullName>
    </recommendedName>
</protein>
<name>A0A6J5SIG5_9CAUD</name>